<accession>A0A8H5N411</accession>
<comment type="caution">
    <text evidence="1">The sequence shown here is derived from an EMBL/GenBank/DDBJ whole genome shotgun (WGS) entry which is preliminary data.</text>
</comment>
<name>A0A8H5N411_9HYPO</name>
<dbReference type="Proteomes" id="UP000574317">
    <property type="component" value="Unassembled WGS sequence"/>
</dbReference>
<gene>
    <name evidence="1" type="ORF">FNAPI_7328</name>
</gene>
<reference evidence="1 2" key="1">
    <citation type="submission" date="2020-05" db="EMBL/GenBank/DDBJ databases">
        <title>Identification and distribution of gene clusters putatively required for synthesis of sphingolipid metabolism inhibitors in phylogenetically diverse species of the filamentous fungus Fusarium.</title>
        <authorList>
            <person name="Kim H.-S."/>
            <person name="Busman M."/>
            <person name="Brown D.W."/>
            <person name="Divon H."/>
            <person name="Uhlig S."/>
            <person name="Proctor R.H."/>
        </authorList>
    </citation>
    <scope>NUCLEOTIDE SEQUENCE [LARGE SCALE GENOMIC DNA]</scope>
    <source>
        <strain evidence="1 2">NRRL 25196</strain>
    </source>
</reference>
<evidence type="ECO:0000313" key="2">
    <source>
        <dbReference type="Proteomes" id="UP000574317"/>
    </source>
</evidence>
<proteinExistence type="predicted"/>
<protein>
    <submittedName>
        <fullName evidence="1">Uncharacterized protein</fullName>
    </submittedName>
</protein>
<dbReference type="AlphaFoldDB" id="A0A8H5N411"/>
<organism evidence="1 2">
    <name type="scientific">Fusarium napiforme</name>
    <dbReference type="NCBI Taxonomy" id="42672"/>
    <lineage>
        <taxon>Eukaryota</taxon>
        <taxon>Fungi</taxon>
        <taxon>Dikarya</taxon>
        <taxon>Ascomycota</taxon>
        <taxon>Pezizomycotina</taxon>
        <taxon>Sordariomycetes</taxon>
        <taxon>Hypocreomycetidae</taxon>
        <taxon>Hypocreales</taxon>
        <taxon>Nectriaceae</taxon>
        <taxon>Fusarium</taxon>
        <taxon>Fusarium fujikuroi species complex</taxon>
    </lineage>
</organism>
<dbReference type="EMBL" id="JAAOAO010000269">
    <property type="protein sequence ID" value="KAF5551722.1"/>
    <property type="molecule type" value="Genomic_DNA"/>
</dbReference>
<evidence type="ECO:0000313" key="1">
    <source>
        <dbReference type="EMBL" id="KAF5551722.1"/>
    </source>
</evidence>
<keyword evidence="2" id="KW-1185">Reference proteome</keyword>
<sequence>MKDSKTRGHIYIKPECELCDQTIHTDEWTVALLGNEDGLSPSYLTNKFRFPESQDVVETADELILCQRLKCNTCEMAHPSVTVHANCYRVFQQSYRREDAMDAIWVASAWKSPWRYRPPQRRPRLDLTDMTLVLIGGPVAEAIGISGLALLPSEVLQMVRSYAPDNLLWRYSLIQNIAEEMSRPFQNPFEPQHVATRFALAAVKAWKRESKGIDTTCDESKSESFIVRLTVDCLGLKEIQRLHDWPEYNHTRSNTYTYVFFTQGQAGRSFIYSKFGRAFIDNHNDSRDFPFWDTPSPPLRGLKMFPRPDSPGSIRYRTVDLLNTTGLTFFFLRGFIVAVHSHKTNAPVAEPAIQHFSQYERDQMIWTHIPISSTDSLLRIGVGDTWQRQIEICTKLTGAYLFGPYLCYTDTRDVSGNEPSVLVHNVPIEGVGGSLGIVTEHNFESEPLLPFPRYHNDGMNPPGLDCINTVAPAKNVTRADVYYDRRNGYCKGLLLKYTNSAQRAIGQCRVGIDPFKAYEEPSWFCFRDIYDSESESLEETGSCVVECTTVTNNHKHEPCEIDDWQCMRAGAGLYLEFLCDKKTDTFGMYIRHDEEEDDD</sequence>